<name>A0A9W8ZXU0_9AGAR</name>
<comment type="caution">
    <text evidence="1">The sequence shown here is derived from an EMBL/GenBank/DDBJ whole genome shotgun (WGS) entry which is preliminary data.</text>
</comment>
<evidence type="ECO:0000313" key="2">
    <source>
        <dbReference type="Proteomes" id="UP001150266"/>
    </source>
</evidence>
<dbReference type="OrthoDB" id="4357582at2759"/>
<dbReference type="EMBL" id="JAOTPV010000032">
    <property type="protein sequence ID" value="KAJ4469605.1"/>
    <property type="molecule type" value="Genomic_DNA"/>
</dbReference>
<dbReference type="AlphaFoldDB" id="A0A9W8ZXU0"/>
<keyword evidence="2" id="KW-1185">Reference proteome</keyword>
<protein>
    <submittedName>
        <fullName evidence="1">Uncharacterized protein</fullName>
    </submittedName>
</protein>
<gene>
    <name evidence="1" type="ORF">J3R30DRAFT_3303908</name>
</gene>
<evidence type="ECO:0000313" key="1">
    <source>
        <dbReference type="EMBL" id="KAJ4469605.1"/>
    </source>
</evidence>
<dbReference type="Proteomes" id="UP001150266">
    <property type="component" value="Unassembled WGS sequence"/>
</dbReference>
<organism evidence="1 2">
    <name type="scientific">Lentinula aciculospora</name>
    <dbReference type="NCBI Taxonomy" id="153920"/>
    <lineage>
        <taxon>Eukaryota</taxon>
        <taxon>Fungi</taxon>
        <taxon>Dikarya</taxon>
        <taxon>Basidiomycota</taxon>
        <taxon>Agaricomycotina</taxon>
        <taxon>Agaricomycetes</taxon>
        <taxon>Agaricomycetidae</taxon>
        <taxon>Agaricales</taxon>
        <taxon>Marasmiineae</taxon>
        <taxon>Omphalotaceae</taxon>
        <taxon>Lentinula</taxon>
    </lineage>
</organism>
<dbReference type="InterPro" id="IPR021842">
    <property type="entry name" value="DUF3435"/>
</dbReference>
<dbReference type="PANTHER" id="PTHR37535">
    <property type="entry name" value="FLUG DOMAIN PROTEIN"/>
    <property type="match status" value="1"/>
</dbReference>
<accession>A0A9W8ZXU0</accession>
<sequence length="549" mass="62534">MLSFATTLKNGWVNDPNDLRTSKAFAYFLASGIPGRERGSIPSQSSVLQVWKNLTAGWPFDNRGNIHPDAKTTIRNFIQGEVTEVFQLPLRKRVRRFATVPHFIRLGTQLWVRDWVSYGRPGDRVGLWAEIQLNVFTSARVGEYIESSARAGSGQGLHFRDVSFGILRNEYGDPEFTMQVVKDGKGMTFMPCRRPEHSLHEGLEERPLFCNPILTHLAIFIARKAFHDFKTIDKLLALKPSNDEEMFLLAWDPDLLDKPIYQRDRKIDSASTLTTRLRALGKRAGYAVPLTIHDFHAEALFLIGELVHLVFIFKFRSSVRTNRFYSPSARMRQAGHRDDCTYTEYYAPTNPGMDGQGSYFGGTRWTVINERFCDLTVAWNPKLYQSLPAQKMYELEQRDDFIGLEDQLFKLCLGGDDPDATEKRKKLQAQKRNLVTDELHCLQANQPRDITKDNSGPDGQIGHQRTMFQRICNLMGAQDHLANNLLATAPIWSPLGRQVLEDLISLCEEPSDVKFHPGLEPENCCCPPERKKNTPRSVVSPIYLVIVLC</sequence>
<dbReference type="PANTHER" id="PTHR37535:SF3">
    <property type="entry name" value="FLUG DOMAIN-CONTAINING PROTEIN"/>
    <property type="match status" value="1"/>
</dbReference>
<dbReference type="Pfam" id="PF11917">
    <property type="entry name" value="DUF3435"/>
    <property type="match status" value="1"/>
</dbReference>
<reference evidence="1" key="1">
    <citation type="submission" date="2022-08" db="EMBL/GenBank/DDBJ databases">
        <title>A Global Phylogenomic Analysis of the Shiitake Genus Lentinula.</title>
        <authorList>
            <consortium name="DOE Joint Genome Institute"/>
            <person name="Sierra-Patev S."/>
            <person name="Min B."/>
            <person name="Naranjo-Ortiz M."/>
            <person name="Looney B."/>
            <person name="Konkel Z."/>
            <person name="Slot J.C."/>
            <person name="Sakamoto Y."/>
            <person name="Steenwyk J.L."/>
            <person name="Rokas A."/>
            <person name="Carro J."/>
            <person name="Camarero S."/>
            <person name="Ferreira P."/>
            <person name="Molpeceres G."/>
            <person name="Ruiz-Duenas F.J."/>
            <person name="Serrano A."/>
            <person name="Henrissat B."/>
            <person name="Drula E."/>
            <person name="Hughes K.W."/>
            <person name="Mata J.L."/>
            <person name="Ishikawa N.K."/>
            <person name="Vargas-Isla R."/>
            <person name="Ushijima S."/>
            <person name="Smith C.A."/>
            <person name="Ahrendt S."/>
            <person name="Andreopoulos W."/>
            <person name="He G."/>
            <person name="Labutti K."/>
            <person name="Lipzen A."/>
            <person name="Ng V."/>
            <person name="Riley R."/>
            <person name="Sandor L."/>
            <person name="Barry K."/>
            <person name="Martinez A.T."/>
            <person name="Xiao Y."/>
            <person name="Gibbons J.G."/>
            <person name="Terashima K."/>
            <person name="Grigoriev I.V."/>
            <person name="Hibbett D.S."/>
        </authorList>
    </citation>
    <scope>NUCLEOTIDE SEQUENCE</scope>
    <source>
        <strain evidence="1">JLM2183</strain>
    </source>
</reference>
<proteinExistence type="predicted"/>